<dbReference type="EMBL" id="FOYL01000007">
    <property type="protein sequence ID" value="SFR24394.1"/>
    <property type="molecule type" value="Genomic_DNA"/>
</dbReference>
<name>A0A1I6F3B1_9PSEU</name>
<dbReference type="OrthoDB" id="1373771at2"/>
<sequence length="100" mass="11329">MATPSDIHDSEAVETAADFVAYLHLLSADFTEDRRKAKASGNPYYDGSWAHSDMGIFLERWGSWLQAMVVEGRPHYPRDEIDPPSWKSLARQLNAARGYE</sequence>
<dbReference type="STRING" id="84724.SAMN04488564_107455"/>
<protein>
    <submittedName>
        <fullName evidence="1">Uncharacterized protein</fullName>
    </submittedName>
</protein>
<keyword evidence="2" id="KW-1185">Reference proteome</keyword>
<proteinExistence type="predicted"/>
<reference evidence="2" key="1">
    <citation type="submission" date="2016-10" db="EMBL/GenBank/DDBJ databases">
        <authorList>
            <person name="Varghese N."/>
            <person name="Submissions S."/>
        </authorList>
    </citation>
    <scope>NUCLEOTIDE SEQUENCE [LARGE SCALE GENOMIC DNA]</scope>
    <source>
        <strain evidence="2">DSM 44232</strain>
    </source>
</reference>
<evidence type="ECO:0000313" key="2">
    <source>
        <dbReference type="Proteomes" id="UP000198583"/>
    </source>
</evidence>
<dbReference type="AlphaFoldDB" id="A0A1I6F3B1"/>
<organism evidence="1 2">
    <name type="scientific">Lentzea waywayandensis</name>
    <dbReference type="NCBI Taxonomy" id="84724"/>
    <lineage>
        <taxon>Bacteria</taxon>
        <taxon>Bacillati</taxon>
        <taxon>Actinomycetota</taxon>
        <taxon>Actinomycetes</taxon>
        <taxon>Pseudonocardiales</taxon>
        <taxon>Pseudonocardiaceae</taxon>
        <taxon>Lentzea</taxon>
    </lineage>
</organism>
<gene>
    <name evidence="1" type="ORF">SAMN04488564_107455</name>
</gene>
<evidence type="ECO:0000313" key="1">
    <source>
        <dbReference type="EMBL" id="SFR24394.1"/>
    </source>
</evidence>
<dbReference type="Proteomes" id="UP000198583">
    <property type="component" value="Unassembled WGS sequence"/>
</dbReference>
<dbReference type="RefSeq" id="WP_093600548.1">
    <property type="nucleotide sequence ID" value="NZ_FOYL01000007.1"/>
</dbReference>
<accession>A0A1I6F3B1</accession>